<dbReference type="NCBIfam" id="NF001380">
    <property type="entry name" value="PRK00279.1-2"/>
    <property type="match status" value="1"/>
</dbReference>
<keyword evidence="1 5" id="KW-0808">Transferase</keyword>
<accession>A0A3B1CFK6</accession>
<dbReference type="InterPro" id="IPR027417">
    <property type="entry name" value="P-loop_NTPase"/>
</dbReference>
<reference evidence="5" key="1">
    <citation type="submission" date="2018-06" db="EMBL/GenBank/DDBJ databases">
        <authorList>
            <person name="Zhirakovskaya E."/>
        </authorList>
    </citation>
    <scope>NUCLEOTIDE SEQUENCE</scope>
</reference>
<evidence type="ECO:0000313" key="5">
    <source>
        <dbReference type="EMBL" id="VAX29266.1"/>
    </source>
</evidence>
<dbReference type="InterPro" id="IPR033690">
    <property type="entry name" value="Adenylat_kinase_CS"/>
</dbReference>
<dbReference type="CDD" id="cd01428">
    <property type="entry name" value="ADK"/>
    <property type="match status" value="1"/>
</dbReference>
<dbReference type="EC" id="2.7.4.3" evidence="5"/>
<dbReference type="NCBIfam" id="NF011100">
    <property type="entry name" value="PRK14527.1"/>
    <property type="match status" value="1"/>
</dbReference>
<evidence type="ECO:0000259" key="4">
    <source>
        <dbReference type="Pfam" id="PF05191"/>
    </source>
</evidence>
<feature type="domain" description="Adenylate kinase active site lid" evidence="4">
    <location>
        <begin position="127"/>
        <end position="162"/>
    </location>
</feature>
<sequence length="213" mass="23646">MRLILLGPPGAGKGTQAKMLKEKFNIPQISTGDILRKAVSKGTELGEKTKAYMGDGGLVPDEIVVELIKEKIKEPECARGFILDGFPRTIVQAQKLEEMLREMKLVIDAVIDIEVDPAELLVRLTGRRSCSDCGAMFHNETRPPKQVGVCDHCGQELYQRTDDNEATILKRLAVYEDETTPLKDYYRKQGNLKPVSGRGSVDEIFSQVLALVT</sequence>
<dbReference type="FunFam" id="3.40.50.300:FF:000106">
    <property type="entry name" value="Adenylate kinase mitochondrial"/>
    <property type="match status" value="1"/>
</dbReference>
<dbReference type="InterPro" id="IPR006259">
    <property type="entry name" value="Adenyl_kin_sub"/>
</dbReference>
<dbReference type="NCBIfam" id="NF001381">
    <property type="entry name" value="PRK00279.1-3"/>
    <property type="match status" value="1"/>
</dbReference>
<name>A0A3B1CFK6_9ZZZZ</name>
<dbReference type="GO" id="GO:0004017">
    <property type="term" value="F:AMP kinase activity"/>
    <property type="evidence" value="ECO:0007669"/>
    <property type="project" value="UniProtKB-EC"/>
</dbReference>
<keyword evidence="3 5" id="KW-0418">Kinase</keyword>
<dbReference type="InterPro" id="IPR000850">
    <property type="entry name" value="Adenylat/UMP-CMP_kin"/>
</dbReference>
<dbReference type="PRINTS" id="PR00094">
    <property type="entry name" value="ADENYLTKNASE"/>
</dbReference>
<protein>
    <submittedName>
        <fullName evidence="5">Adenylate kinase</fullName>
        <ecNumber evidence="5">2.7.4.3</ecNumber>
    </submittedName>
</protein>
<dbReference type="InterPro" id="IPR007862">
    <property type="entry name" value="Adenylate_kinase_lid-dom"/>
</dbReference>
<dbReference type="HAMAP" id="MF_00235">
    <property type="entry name" value="Adenylate_kinase_Adk"/>
    <property type="match status" value="1"/>
</dbReference>
<dbReference type="Pfam" id="PF05191">
    <property type="entry name" value="ADK_lid"/>
    <property type="match status" value="1"/>
</dbReference>
<dbReference type="NCBIfam" id="TIGR01351">
    <property type="entry name" value="adk"/>
    <property type="match status" value="1"/>
</dbReference>
<dbReference type="AlphaFoldDB" id="A0A3B1CFK6"/>
<dbReference type="GO" id="GO:0005524">
    <property type="term" value="F:ATP binding"/>
    <property type="evidence" value="ECO:0007669"/>
    <property type="project" value="InterPro"/>
</dbReference>
<evidence type="ECO:0000256" key="1">
    <source>
        <dbReference type="ARBA" id="ARBA00022679"/>
    </source>
</evidence>
<evidence type="ECO:0000256" key="2">
    <source>
        <dbReference type="ARBA" id="ARBA00022741"/>
    </source>
</evidence>
<gene>
    <name evidence="5" type="ORF">MNBD_NITROSPINAE05-1395</name>
</gene>
<dbReference type="Pfam" id="PF00406">
    <property type="entry name" value="ADK"/>
    <property type="match status" value="1"/>
</dbReference>
<dbReference type="PROSITE" id="PS00113">
    <property type="entry name" value="ADENYLATE_KINASE"/>
    <property type="match status" value="1"/>
</dbReference>
<dbReference type="Gene3D" id="3.40.50.300">
    <property type="entry name" value="P-loop containing nucleotide triphosphate hydrolases"/>
    <property type="match status" value="1"/>
</dbReference>
<dbReference type="PANTHER" id="PTHR23359">
    <property type="entry name" value="NUCLEOTIDE KINASE"/>
    <property type="match status" value="1"/>
</dbReference>
<dbReference type="EMBL" id="UOGG01000080">
    <property type="protein sequence ID" value="VAX29266.1"/>
    <property type="molecule type" value="Genomic_DNA"/>
</dbReference>
<keyword evidence="2" id="KW-0547">Nucleotide-binding</keyword>
<evidence type="ECO:0000256" key="3">
    <source>
        <dbReference type="ARBA" id="ARBA00022777"/>
    </source>
</evidence>
<dbReference type="SUPFAM" id="SSF52540">
    <property type="entry name" value="P-loop containing nucleoside triphosphate hydrolases"/>
    <property type="match status" value="1"/>
</dbReference>
<organism evidence="5">
    <name type="scientific">hydrothermal vent metagenome</name>
    <dbReference type="NCBI Taxonomy" id="652676"/>
    <lineage>
        <taxon>unclassified sequences</taxon>
        <taxon>metagenomes</taxon>
        <taxon>ecological metagenomes</taxon>
    </lineage>
</organism>
<proteinExistence type="inferred from homology"/>